<evidence type="ECO:0000313" key="2">
    <source>
        <dbReference type="EnsemblPlants" id="OGLUM05G08370.1"/>
    </source>
</evidence>
<reference evidence="2" key="2">
    <citation type="submission" date="2018-05" db="EMBL/GenBank/DDBJ databases">
        <title>OgluRS3 (Oryza glumaepatula Reference Sequence Version 3).</title>
        <authorList>
            <person name="Zhang J."/>
            <person name="Kudrna D."/>
            <person name="Lee S."/>
            <person name="Talag J."/>
            <person name="Welchert J."/>
            <person name="Wing R.A."/>
        </authorList>
    </citation>
    <scope>NUCLEOTIDE SEQUENCE [LARGE SCALE GENOMIC DNA]</scope>
</reference>
<accession>A0A0D9ZVZ4</accession>
<dbReference type="Gramene" id="OGLUM05G08370.1">
    <property type="protein sequence ID" value="OGLUM05G08370.1"/>
    <property type="gene ID" value="OGLUM05G08370"/>
</dbReference>
<sequence>MVGRTSDTAASPYRRHAPMTSLPHHTPVMSPPHHTNVAPSWRACARAVLCQRPRPSGDPAHVPDSELRAGRRACAGTTRQLDEPAKGKKEKERKKEEDGDFEKRTLFFPKITRKPLLCVMAKVMNTESAPHGETSLTLISNVEAAFEAMKLQPIAEASTSTNEGGHKVRRRDKGKKGRNPTKPYG</sequence>
<feature type="region of interest" description="Disordered" evidence="1">
    <location>
        <begin position="154"/>
        <end position="185"/>
    </location>
</feature>
<dbReference type="EnsemblPlants" id="OGLUM05G08370.1">
    <property type="protein sequence ID" value="OGLUM05G08370.1"/>
    <property type="gene ID" value="OGLUM05G08370"/>
</dbReference>
<reference evidence="2" key="1">
    <citation type="submission" date="2015-04" db="UniProtKB">
        <authorList>
            <consortium name="EnsemblPlants"/>
        </authorList>
    </citation>
    <scope>IDENTIFICATION</scope>
</reference>
<feature type="compositionally biased region" description="Basic and acidic residues" evidence="1">
    <location>
        <begin position="80"/>
        <end position="100"/>
    </location>
</feature>
<keyword evidence="3" id="KW-1185">Reference proteome</keyword>
<name>A0A0D9ZVZ4_9ORYZ</name>
<evidence type="ECO:0000313" key="3">
    <source>
        <dbReference type="Proteomes" id="UP000026961"/>
    </source>
</evidence>
<organism evidence="2">
    <name type="scientific">Oryza glumipatula</name>
    <dbReference type="NCBI Taxonomy" id="40148"/>
    <lineage>
        <taxon>Eukaryota</taxon>
        <taxon>Viridiplantae</taxon>
        <taxon>Streptophyta</taxon>
        <taxon>Embryophyta</taxon>
        <taxon>Tracheophyta</taxon>
        <taxon>Spermatophyta</taxon>
        <taxon>Magnoliopsida</taxon>
        <taxon>Liliopsida</taxon>
        <taxon>Poales</taxon>
        <taxon>Poaceae</taxon>
        <taxon>BOP clade</taxon>
        <taxon>Oryzoideae</taxon>
        <taxon>Oryzeae</taxon>
        <taxon>Oryzinae</taxon>
        <taxon>Oryza</taxon>
    </lineage>
</organism>
<evidence type="ECO:0000256" key="1">
    <source>
        <dbReference type="SAM" id="MobiDB-lite"/>
    </source>
</evidence>
<proteinExistence type="predicted"/>
<dbReference type="AlphaFoldDB" id="A0A0D9ZVZ4"/>
<protein>
    <submittedName>
        <fullName evidence="2">Uncharacterized protein</fullName>
    </submittedName>
</protein>
<dbReference type="Proteomes" id="UP000026961">
    <property type="component" value="Chromosome 5"/>
</dbReference>
<feature type="compositionally biased region" description="Basic residues" evidence="1">
    <location>
        <begin position="167"/>
        <end position="179"/>
    </location>
</feature>
<feature type="region of interest" description="Disordered" evidence="1">
    <location>
        <begin position="1"/>
        <end position="34"/>
    </location>
</feature>
<dbReference type="HOGENOM" id="CLU_1743394_0_0_1"/>
<feature type="region of interest" description="Disordered" evidence="1">
    <location>
        <begin position="55"/>
        <end position="100"/>
    </location>
</feature>